<comment type="caution">
    <text evidence="1">The sequence shown here is derived from an EMBL/GenBank/DDBJ whole genome shotgun (WGS) entry which is preliminary data.</text>
</comment>
<name>A0ACB7SPP8_HYAAI</name>
<dbReference type="EMBL" id="CM023483">
    <property type="protein sequence ID" value="KAH6936655.1"/>
    <property type="molecule type" value="Genomic_DNA"/>
</dbReference>
<sequence length="145" mass="15486">MDPWFNVRRRPNGNLRPGRVTYRAALASWFLAASIYSKGRWDRKPDVLACRAHEVKAAEAQSYWKCSATPSAFDGGKERANKTTLGGLATLVDRPSGGARLHSGVRPATVGRVKTISTGTPTDKWTTPPPPKSSAAPSEAAAAPA</sequence>
<evidence type="ECO:0000313" key="2">
    <source>
        <dbReference type="Proteomes" id="UP000821845"/>
    </source>
</evidence>
<accession>A0ACB7SPP8</accession>
<keyword evidence="2" id="KW-1185">Reference proteome</keyword>
<gene>
    <name evidence="1" type="ORF">HPB50_020379</name>
</gene>
<proteinExistence type="predicted"/>
<protein>
    <submittedName>
        <fullName evidence="1">Uncharacterized protein</fullName>
    </submittedName>
</protein>
<organism evidence="1 2">
    <name type="scientific">Hyalomma asiaticum</name>
    <name type="common">Tick</name>
    <dbReference type="NCBI Taxonomy" id="266040"/>
    <lineage>
        <taxon>Eukaryota</taxon>
        <taxon>Metazoa</taxon>
        <taxon>Ecdysozoa</taxon>
        <taxon>Arthropoda</taxon>
        <taxon>Chelicerata</taxon>
        <taxon>Arachnida</taxon>
        <taxon>Acari</taxon>
        <taxon>Parasitiformes</taxon>
        <taxon>Ixodida</taxon>
        <taxon>Ixodoidea</taxon>
        <taxon>Ixodidae</taxon>
        <taxon>Hyalomminae</taxon>
        <taxon>Hyalomma</taxon>
    </lineage>
</organism>
<dbReference type="Proteomes" id="UP000821845">
    <property type="component" value="Chromosome 3"/>
</dbReference>
<reference evidence="1" key="1">
    <citation type="submission" date="2020-05" db="EMBL/GenBank/DDBJ databases">
        <title>Large-scale comparative analyses of tick genomes elucidate their genetic diversity and vector capacities.</title>
        <authorList>
            <person name="Jia N."/>
            <person name="Wang J."/>
            <person name="Shi W."/>
            <person name="Du L."/>
            <person name="Sun Y."/>
            <person name="Zhan W."/>
            <person name="Jiang J."/>
            <person name="Wang Q."/>
            <person name="Zhang B."/>
            <person name="Ji P."/>
            <person name="Sakyi L.B."/>
            <person name="Cui X."/>
            <person name="Yuan T."/>
            <person name="Jiang B."/>
            <person name="Yang W."/>
            <person name="Lam T.T.-Y."/>
            <person name="Chang Q."/>
            <person name="Ding S."/>
            <person name="Wang X."/>
            <person name="Zhu J."/>
            <person name="Ruan X."/>
            <person name="Zhao L."/>
            <person name="Wei J."/>
            <person name="Que T."/>
            <person name="Du C."/>
            <person name="Cheng J."/>
            <person name="Dai P."/>
            <person name="Han X."/>
            <person name="Huang E."/>
            <person name="Gao Y."/>
            <person name="Liu J."/>
            <person name="Shao H."/>
            <person name="Ye R."/>
            <person name="Li L."/>
            <person name="Wei W."/>
            <person name="Wang X."/>
            <person name="Wang C."/>
            <person name="Yang T."/>
            <person name="Huo Q."/>
            <person name="Li W."/>
            <person name="Guo W."/>
            <person name="Chen H."/>
            <person name="Zhou L."/>
            <person name="Ni X."/>
            <person name="Tian J."/>
            <person name="Zhou Y."/>
            <person name="Sheng Y."/>
            <person name="Liu T."/>
            <person name="Pan Y."/>
            <person name="Xia L."/>
            <person name="Li J."/>
            <person name="Zhao F."/>
            <person name="Cao W."/>
        </authorList>
    </citation>
    <scope>NUCLEOTIDE SEQUENCE</scope>
    <source>
        <strain evidence="1">Hyas-2018</strain>
    </source>
</reference>
<evidence type="ECO:0000313" key="1">
    <source>
        <dbReference type="EMBL" id="KAH6936655.1"/>
    </source>
</evidence>